<dbReference type="AlphaFoldDB" id="I1CIQ1"/>
<dbReference type="OrthoDB" id="10251412at2759"/>
<organism evidence="2 3">
    <name type="scientific">Rhizopus delemar (strain RA 99-880 / ATCC MYA-4621 / FGSC 9543 / NRRL 43880)</name>
    <name type="common">Mucormycosis agent</name>
    <name type="synonym">Rhizopus arrhizus var. delemar</name>
    <dbReference type="NCBI Taxonomy" id="246409"/>
    <lineage>
        <taxon>Eukaryota</taxon>
        <taxon>Fungi</taxon>
        <taxon>Fungi incertae sedis</taxon>
        <taxon>Mucoromycota</taxon>
        <taxon>Mucoromycotina</taxon>
        <taxon>Mucoromycetes</taxon>
        <taxon>Mucorales</taxon>
        <taxon>Mucorineae</taxon>
        <taxon>Rhizopodaceae</taxon>
        <taxon>Rhizopus</taxon>
    </lineage>
</organism>
<accession>I1CIQ1</accession>
<dbReference type="Pfam" id="PF08740">
    <property type="entry name" value="BCS1_N"/>
    <property type="match status" value="1"/>
</dbReference>
<evidence type="ECO:0000313" key="3">
    <source>
        <dbReference type="Proteomes" id="UP000009138"/>
    </source>
</evidence>
<dbReference type="EMBL" id="CH476742">
    <property type="protein sequence ID" value="EIE88331.1"/>
    <property type="molecule type" value="Genomic_DNA"/>
</dbReference>
<dbReference type="GeneID" id="93620007"/>
<dbReference type="Proteomes" id="UP000009138">
    <property type="component" value="Unassembled WGS sequence"/>
</dbReference>
<evidence type="ECO:0000259" key="1">
    <source>
        <dbReference type="SMART" id="SM01024"/>
    </source>
</evidence>
<dbReference type="OMA" id="YMSVATI"/>
<keyword evidence="3" id="KW-1185">Reference proteome</keyword>
<proteinExistence type="predicted"/>
<dbReference type="SMART" id="SM01024">
    <property type="entry name" value="BCS1_N"/>
    <property type="match status" value="1"/>
</dbReference>
<name>I1CIQ1_RHIO9</name>
<dbReference type="eggNOG" id="KOG0743">
    <property type="taxonomic scope" value="Eukaryota"/>
</dbReference>
<dbReference type="VEuPathDB" id="FungiDB:RO3G_13042"/>
<dbReference type="RefSeq" id="XP_067523727.1">
    <property type="nucleotide sequence ID" value="XM_067667626.1"/>
</dbReference>
<sequence length="243" mass="27098">MSPATIVNSRLLPPYASVLLRNQITTRSLSSLPPEPSTLGGLITVIAERLGIGELATGGLQLAVIGEMSVKRIGCTQSFVFSWILNWLSDQPYSKVTSRFSVSTSILRVGQRLPGEGLDAITQPVYFLPSPERIEISTFGQSRDLLQSLVFEAQKKYMDRDRSRTVVFAADQYGAWRRTRSRPKRPLSTVVIPSNVKTTLVDDAHEFLISEQWYSDRGIPYRRGYLLYGTPGSGGTWFKYLCG</sequence>
<dbReference type="InterPro" id="IPR027417">
    <property type="entry name" value="P-loop_NTPase"/>
</dbReference>
<dbReference type="SUPFAM" id="SSF52540">
    <property type="entry name" value="P-loop containing nucleoside triphosphate hydrolases"/>
    <property type="match status" value="1"/>
</dbReference>
<evidence type="ECO:0000313" key="2">
    <source>
        <dbReference type="EMBL" id="EIE88331.1"/>
    </source>
</evidence>
<dbReference type="Gene3D" id="3.40.50.300">
    <property type="entry name" value="P-loop containing nucleotide triphosphate hydrolases"/>
    <property type="match status" value="1"/>
</dbReference>
<reference evidence="2 3" key="1">
    <citation type="journal article" date="2009" name="PLoS Genet.">
        <title>Genomic analysis of the basal lineage fungus Rhizopus oryzae reveals a whole-genome duplication.</title>
        <authorList>
            <person name="Ma L.-J."/>
            <person name="Ibrahim A.S."/>
            <person name="Skory C."/>
            <person name="Grabherr M.G."/>
            <person name="Burger G."/>
            <person name="Butler M."/>
            <person name="Elias M."/>
            <person name="Idnurm A."/>
            <person name="Lang B.F."/>
            <person name="Sone T."/>
            <person name="Abe A."/>
            <person name="Calvo S.E."/>
            <person name="Corrochano L.M."/>
            <person name="Engels R."/>
            <person name="Fu J."/>
            <person name="Hansberg W."/>
            <person name="Kim J.-M."/>
            <person name="Kodira C.D."/>
            <person name="Koehrsen M.J."/>
            <person name="Liu B."/>
            <person name="Miranda-Saavedra D."/>
            <person name="O'Leary S."/>
            <person name="Ortiz-Castellanos L."/>
            <person name="Poulter R."/>
            <person name="Rodriguez-Romero J."/>
            <person name="Ruiz-Herrera J."/>
            <person name="Shen Y.-Q."/>
            <person name="Zeng Q."/>
            <person name="Galagan J."/>
            <person name="Birren B.W."/>
            <person name="Cuomo C.A."/>
            <person name="Wickes B.L."/>
        </authorList>
    </citation>
    <scope>NUCLEOTIDE SEQUENCE [LARGE SCALE GENOMIC DNA]</scope>
    <source>
        <strain evidence="3">RA 99-880 / ATCC MYA-4621 / FGSC 9543 / NRRL 43880</strain>
    </source>
</reference>
<dbReference type="PANTHER" id="PTHR23070">
    <property type="entry name" value="BCS1 AAA-TYPE ATPASE"/>
    <property type="match status" value="1"/>
</dbReference>
<protein>
    <recommendedName>
        <fullName evidence="1">BCS1 N-terminal domain-containing protein</fullName>
    </recommendedName>
</protein>
<dbReference type="InterPro" id="IPR014851">
    <property type="entry name" value="BCS1_N"/>
</dbReference>
<dbReference type="STRING" id="246409.I1CIQ1"/>
<gene>
    <name evidence="2" type="ORF">RO3G_13042</name>
</gene>
<dbReference type="InterPro" id="IPR050747">
    <property type="entry name" value="Mitochondrial_chaperone_BCS1"/>
</dbReference>
<dbReference type="InParanoid" id="I1CIQ1"/>
<feature type="domain" description="BCS1 N-terminal" evidence="1">
    <location>
        <begin position="60"/>
        <end position="190"/>
    </location>
</feature>